<proteinExistence type="inferred from homology"/>
<dbReference type="GO" id="GO:0015990">
    <property type="term" value="P:electron transport coupled proton transport"/>
    <property type="evidence" value="ECO:0007669"/>
    <property type="project" value="TreeGrafter"/>
</dbReference>
<keyword evidence="13 16" id="KW-0472">Membrane</keyword>
<keyword evidence="19" id="KW-1185">Reference proteome</keyword>
<evidence type="ECO:0000256" key="2">
    <source>
        <dbReference type="ARBA" id="ARBA00009578"/>
    </source>
</evidence>
<keyword evidence="9 14" id="KW-0249">Electron transport</keyword>
<sequence length="699" mass="78164">MDVQGPSNALFGRLPMILDLHYDNPWLIFAAGLVVIGGIGIVGLLTYFKLWGWLWKDWLTTVDHKKIGIMYIIVGLVMLFRGFFEAAMIRTHQAMAVGPDSPGFLGAVHGYLTPFHISEIFTVHGTIMILLAVTPILVGFMNLIVPIQIGARDMAYPFLNAVGLWLTTVAAALCMVSLFVGSFSHAGWVGLTPLTQLDYSPGVGVDYWIWIIQISAIGSTVGALNLIATILKMRAPGMTMMRMPIFSWTTLATNIIGLTSFPLLTVALFLLTLDRYIGTHFFTADGGGNFMMYTNLFWLWGHPEVYFVVLPAFGFLSEIIPTFSEKPLFNHTSMIVATMGIAGVSWLVWLHHFFIMGAGPQVNTFFSIATMLVGIPTGVKVFNWAFTMYKGRVRLEAPMLWALAAVLMLIGGGMTGMMLAIPAINYVSHNSVFVVAHFHNMFLIIAFAIFGAVTFWWPKAFGFYLDDRLGRIFFWLFWAGSVFVFVPMYALGFLGMTRRLDYIAHPSWWPLLAMEVIGIALYVASVAAFVLQMYISIRDRKQNAVRTSDAWETSRSLEWLTPCPPPFYNFAASPIVHSNDEWAWRREHGITTLRAEKYNDVHMPKNSAVPVVLAFFTMAFGFAGVWRIEWLFVASIIGITATLVFRMFQKDIDYNIPAAEVEAMENETLSNMDTEAQESVRQTGELEDGPVRDGHAHNA</sequence>
<dbReference type="GO" id="GO:0009060">
    <property type="term" value="P:aerobic respiration"/>
    <property type="evidence" value="ECO:0007669"/>
    <property type="project" value="InterPro"/>
</dbReference>
<evidence type="ECO:0000256" key="6">
    <source>
        <dbReference type="ARBA" id="ARBA00022660"/>
    </source>
</evidence>
<keyword evidence="7 14" id="KW-0812">Transmembrane</keyword>
<dbReference type="GO" id="GO:0005886">
    <property type="term" value="C:plasma membrane"/>
    <property type="evidence" value="ECO:0007669"/>
    <property type="project" value="UniProtKB-SubCell"/>
</dbReference>
<feature type="compositionally biased region" description="Basic and acidic residues" evidence="15">
    <location>
        <begin position="689"/>
        <end position="699"/>
    </location>
</feature>
<evidence type="ECO:0000256" key="11">
    <source>
        <dbReference type="ARBA" id="ARBA00023004"/>
    </source>
</evidence>
<gene>
    <name evidence="18" type="ORF">SAJA_13405</name>
</gene>
<evidence type="ECO:0000256" key="7">
    <source>
        <dbReference type="ARBA" id="ARBA00022692"/>
    </source>
</evidence>
<keyword evidence="6 14" id="KW-0679">Respiratory chain</keyword>
<dbReference type="SUPFAM" id="SSF81442">
    <property type="entry name" value="Cytochrome c oxidase subunit I-like"/>
    <property type="match status" value="1"/>
</dbReference>
<keyword evidence="4" id="KW-1003">Cell membrane</keyword>
<evidence type="ECO:0000259" key="17">
    <source>
        <dbReference type="PROSITE" id="PS50855"/>
    </source>
</evidence>
<evidence type="ECO:0000256" key="5">
    <source>
        <dbReference type="ARBA" id="ARBA00022617"/>
    </source>
</evidence>
<name>A0A423PHR5_9GAMM</name>
<evidence type="ECO:0000313" key="19">
    <source>
        <dbReference type="Proteomes" id="UP000285310"/>
    </source>
</evidence>
<comment type="caution">
    <text evidence="18">The sequence shown here is derived from an EMBL/GenBank/DDBJ whole genome shotgun (WGS) entry which is preliminary data.</text>
</comment>
<organism evidence="18 19">
    <name type="scientific">Salinisphaera japonica YTM-1</name>
    <dbReference type="NCBI Taxonomy" id="1209778"/>
    <lineage>
        <taxon>Bacteria</taxon>
        <taxon>Pseudomonadati</taxon>
        <taxon>Pseudomonadota</taxon>
        <taxon>Gammaproteobacteria</taxon>
        <taxon>Salinisphaerales</taxon>
        <taxon>Salinisphaeraceae</taxon>
        <taxon>Salinisphaera</taxon>
    </lineage>
</organism>
<dbReference type="InterPro" id="IPR036927">
    <property type="entry name" value="Cyt_c_oxase-like_su1_sf"/>
</dbReference>
<evidence type="ECO:0000256" key="1">
    <source>
        <dbReference type="ARBA" id="ARBA00004651"/>
    </source>
</evidence>
<feature type="transmembrane region" description="Helical" evidence="16">
    <location>
        <begin position="508"/>
        <end position="531"/>
    </location>
</feature>
<dbReference type="GO" id="GO:0020037">
    <property type="term" value="F:heme binding"/>
    <property type="evidence" value="ECO:0007669"/>
    <property type="project" value="InterPro"/>
</dbReference>
<dbReference type="Proteomes" id="UP000285310">
    <property type="component" value="Unassembled WGS sequence"/>
</dbReference>
<comment type="subcellular location">
    <subcellularLocation>
        <location evidence="1">Cell membrane</location>
        <topology evidence="1">Multi-pass membrane protein</topology>
    </subcellularLocation>
</comment>
<evidence type="ECO:0000256" key="13">
    <source>
        <dbReference type="ARBA" id="ARBA00023136"/>
    </source>
</evidence>
<keyword evidence="3 14" id="KW-0813">Transport</keyword>
<evidence type="ECO:0000256" key="15">
    <source>
        <dbReference type="SAM" id="MobiDB-lite"/>
    </source>
</evidence>
<reference evidence="18 19" key="1">
    <citation type="submission" date="2013-10" db="EMBL/GenBank/DDBJ databases">
        <title>Salinisphaera japonica YTM-1 Genome Sequencing.</title>
        <authorList>
            <person name="Lai Q."/>
            <person name="Li C."/>
            <person name="Shao Z."/>
        </authorList>
    </citation>
    <scope>NUCLEOTIDE SEQUENCE [LARGE SCALE GENOMIC DNA]</scope>
    <source>
        <strain evidence="18 19">YTM-1</strain>
    </source>
</reference>
<feature type="region of interest" description="Disordered" evidence="15">
    <location>
        <begin position="668"/>
        <end position="699"/>
    </location>
</feature>
<dbReference type="PANTHER" id="PTHR10422:SF35">
    <property type="entry name" value="CYTOCHROME BO(3) UBIQUINOL OXIDASE SUBUNIT 1"/>
    <property type="match status" value="1"/>
</dbReference>
<evidence type="ECO:0000256" key="3">
    <source>
        <dbReference type="ARBA" id="ARBA00022448"/>
    </source>
</evidence>
<dbReference type="InterPro" id="IPR023616">
    <property type="entry name" value="Cyt_c_oxase-like_su1_dom"/>
</dbReference>
<dbReference type="InParanoid" id="A0A423PHR5"/>
<feature type="transmembrane region" description="Helical" evidence="16">
    <location>
        <begin position="472"/>
        <end position="496"/>
    </location>
</feature>
<protein>
    <submittedName>
        <fullName evidence="18">Cytochrome O ubiquinol oxidase</fullName>
    </submittedName>
</protein>
<dbReference type="GO" id="GO:0046872">
    <property type="term" value="F:metal ion binding"/>
    <property type="evidence" value="ECO:0007669"/>
    <property type="project" value="UniProtKB-KW"/>
</dbReference>
<feature type="transmembrane region" description="Helical" evidence="16">
    <location>
        <begin position="365"/>
        <end position="386"/>
    </location>
</feature>
<dbReference type="PROSITE" id="PS50855">
    <property type="entry name" value="COX1"/>
    <property type="match status" value="1"/>
</dbReference>
<evidence type="ECO:0000256" key="10">
    <source>
        <dbReference type="ARBA" id="ARBA00022989"/>
    </source>
</evidence>
<feature type="transmembrane region" description="Helical" evidence="16">
    <location>
        <begin position="69"/>
        <end position="89"/>
    </location>
</feature>
<feature type="transmembrane region" description="Helical" evidence="16">
    <location>
        <begin position="157"/>
        <end position="187"/>
    </location>
</feature>
<feature type="transmembrane region" description="Helical" evidence="16">
    <location>
        <begin position="305"/>
        <end position="323"/>
    </location>
</feature>
<evidence type="ECO:0000256" key="14">
    <source>
        <dbReference type="RuleBase" id="RU000370"/>
    </source>
</evidence>
<dbReference type="Gene3D" id="1.20.210.10">
    <property type="entry name" value="Cytochrome c oxidase-like, subunit I domain"/>
    <property type="match status" value="1"/>
</dbReference>
<dbReference type="GO" id="GO:0004129">
    <property type="term" value="F:cytochrome-c oxidase activity"/>
    <property type="evidence" value="ECO:0007669"/>
    <property type="project" value="InterPro"/>
</dbReference>
<keyword evidence="10 16" id="KW-1133">Transmembrane helix</keyword>
<feature type="transmembrane region" description="Helical" evidence="16">
    <location>
        <begin position="441"/>
        <end position="465"/>
    </location>
</feature>
<feature type="transmembrane region" description="Helical" evidence="16">
    <location>
        <begin position="335"/>
        <end position="359"/>
    </location>
</feature>
<evidence type="ECO:0000256" key="4">
    <source>
        <dbReference type="ARBA" id="ARBA00022475"/>
    </source>
</evidence>
<dbReference type="GO" id="GO:0009486">
    <property type="term" value="F:cytochrome bo3 ubiquinol oxidase activity"/>
    <property type="evidence" value="ECO:0007669"/>
    <property type="project" value="TreeGrafter"/>
</dbReference>
<feature type="compositionally biased region" description="Polar residues" evidence="15">
    <location>
        <begin position="668"/>
        <end position="682"/>
    </location>
</feature>
<dbReference type="InterPro" id="IPR000883">
    <property type="entry name" value="Cyt_C_Oxase_1"/>
</dbReference>
<dbReference type="PANTHER" id="PTHR10422">
    <property type="entry name" value="CYTOCHROME C OXIDASE SUBUNIT 1"/>
    <property type="match status" value="1"/>
</dbReference>
<evidence type="ECO:0000256" key="16">
    <source>
        <dbReference type="SAM" id="Phobius"/>
    </source>
</evidence>
<keyword evidence="12" id="KW-0186">Copper</keyword>
<dbReference type="AlphaFoldDB" id="A0A423PHR5"/>
<feature type="transmembrane region" description="Helical" evidence="16">
    <location>
        <begin position="26"/>
        <end position="48"/>
    </location>
</feature>
<keyword evidence="8" id="KW-0479">Metal-binding</keyword>
<feature type="transmembrane region" description="Helical" evidence="16">
    <location>
        <begin position="251"/>
        <end position="273"/>
    </location>
</feature>
<dbReference type="GO" id="GO:0022904">
    <property type="term" value="P:respiratory electron transport chain"/>
    <property type="evidence" value="ECO:0007669"/>
    <property type="project" value="TreeGrafter"/>
</dbReference>
<keyword evidence="5 14" id="KW-0349">Heme</keyword>
<dbReference type="InterPro" id="IPR023615">
    <property type="entry name" value="Cyt_c_Oxase_su1_BS"/>
</dbReference>
<accession>A0A423PHR5</accession>
<dbReference type="PRINTS" id="PR01165">
    <property type="entry name" value="CYCOXIDASEI"/>
</dbReference>
<feature type="transmembrane region" description="Helical" evidence="16">
    <location>
        <begin position="398"/>
        <end position="421"/>
    </location>
</feature>
<dbReference type="Pfam" id="PF00115">
    <property type="entry name" value="COX1"/>
    <property type="match status" value="1"/>
</dbReference>
<feature type="transmembrane region" description="Helical" evidence="16">
    <location>
        <begin position="630"/>
        <end position="648"/>
    </location>
</feature>
<comment type="similarity">
    <text evidence="2 14">Belongs to the heme-copper respiratory oxidase family.</text>
</comment>
<keyword evidence="11" id="KW-0408">Iron</keyword>
<feature type="domain" description="Cytochrome oxidase subunit I profile" evidence="17">
    <location>
        <begin position="49"/>
        <end position="577"/>
    </location>
</feature>
<evidence type="ECO:0000256" key="9">
    <source>
        <dbReference type="ARBA" id="ARBA00022982"/>
    </source>
</evidence>
<evidence type="ECO:0000256" key="8">
    <source>
        <dbReference type="ARBA" id="ARBA00022723"/>
    </source>
</evidence>
<feature type="transmembrane region" description="Helical" evidence="16">
    <location>
        <begin position="207"/>
        <end position="231"/>
    </location>
</feature>
<evidence type="ECO:0000313" key="18">
    <source>
        <dbReference type="EMBL" id="ROO25172.1"/>
    </source>
</evidence>
<feature type="transmembrane region" description="Helical" evidence="16">
    <location>
        <begin position="607"/>
        <end position="624"/>
    </location>
</feature>
<evidence type="ECO:0000256" key="12">
    <source>
        <dbReference type="ARBA" id="ARBA00023008"/>
    </source>
</evidence>
<dbReference type="PROSITE" id="PS00077">
    <property type="entry name" value="COX1_CUB"/>
    <property type="match status" value="1"/>
</dbReference>
<feature type="transmembrane region" description="Helical" evidence="16">
    <location>
        <begin position="121"/>
        <end position="145"/>
    </location>
</feature>
<dbReference type="EMBL" id="AYKG01000054">
    <property type="protein sequence ID" value="ROO25172.1"/>
    <property type="molecule type" value="Genomic_DNA"/>
</dbReference>